<evidence type="ECO:0000313" key="2">
    <source>
        <dbReference type="EMBL" id="RBP16434.1"/>
    </source>
</evidence>
<gene>
    <name evidence="2" type="ORF">DFR50_10576</name>
</gene>
<dbReference type="InterPro" id="IPR036291">
    <property type="entry name" value="NAD(P)-bd_dom_sf"/>
</dbReference>
<dbReference type="PANTHER" id="PTHR48079">
    <property type="entry name" value="PROTEIN YEEZ"/>
    <property type="match status" value="1"/>
</dbReference>
<dbReference type="AlphaFoldDB" id="A0A366FP02"/>
<name>A0A366FP02_9HYPH</name>
<protein>
    <submittedName>
        <fullName evidence="2">Nucleoside-diphosphate-sugar epimerase</fullName>
    </submittedName>
</protein>
<dbReference type="GO" id="GO:0004029">
    <property type="term" value="F:aldehyde dehydrogenase (NAD+) activity"/>
    <property type="evidence" value="ECO:0007669"/>
    <property type="project" value="TreeGrafter"/>
</dbReference>
<dbReference type="RefSeq" id="WP_113888362.1">
    <property type="nucleotide sequence ID" value="NZ_QNRK01000005.1"/>
</dbReference>
<dbReference type="GO" id="GO:0005737">
    <property type="term" value="C:cytoplasm"/>
    <property type="evidence" value="ECO:0007669"/>
    <property type="project" value="TreeGrafter"/>
</dbReference>
<dbReference type="Gene3D" id="3.40.50.720">
    <property type="entry name" value="NAD(P)-binding Rossmann-like Domain"/>
    <property type="match status" value="1"/>
</dbReference>
<dbReference type="CDD" id="cd05262">
    <property type="entry name" value="SDR_a7"/>
    <property type="match status" value="1"/>
</dbReference>
<dbReference type="OrthoDB" id="9787292at2"/>
<evidence type="ECO:0000313" key="3">
    <source>
        <dbReference type="Proteomes" id="UP000253529"/>
    </source>
</evidence>
<dbReference type="Proteomes" id="UP000253529">
    <property type="component" value="Unassembled WGS sequence"/>
</dbReference>
<reference evidence="2 3" key="1">
    <citation type="submission" date="2018-06" db="EMBL/GenBank/DDBJ databases">
        <title>Genomic Encyclopedia of Type Strains, Phase IV (KMG-IV): sequencing the most valuable type-strain genomes for metagenomic binning, comparative biology and taxonomic classification.</title>
        <authorList>
            <person name="Goeker M."/>
        </authorList>
    </citation>
    <scope>NUCLEOTIDE SEQUENCE [LARGE SCALE GENOMIC DNA]</scope>
    <source>
        <strain evidence="2 3">DSM 24875</strain>
    </source>
</reference>
<dbReference type="PANTHER" id="PTHR48079:SF9">
    <property type="entry name" value="PUTATIVE-RELATED"/>
    <property type="match status" value="1"/>
</dbReference>
<organism evidence="2 3">
    <name type="scientific">Roseiarcus fermentans</name>
    <dbReference type="NCBI Taxonomy" id="1473586"/>
    <lineage>
        <taxon>Bacteria</taxon>
        <taxon>Pseudomonadati</taxon>
        <taxon>Pseudomonadota</taxon>
        <taxon>Alphaproteobacteria</taxon>
        <taxon>Hyphomicrobiales</taxon>
        <taxon>Roseiarcaceae</taxon>
        <taxon>Roseiarcus</taxon>
    </lineage>
</organism>
<accession>A0A366FP02</accession>
<evidence type="ECO:0000259" key="1">
    <source>
        <dbReference type="Pfam" id="PF01370"/>
    </source>
</evidence>
<keyword evidence="3" id="KW-1185">Reference proteome</keyword>
<sequence length="331" mass="34684">MRVFVTGATGFVGTAVVKELIGAGHAVTALARSEAKAQALRAKGVEPHRGDIDDLESLRSAAAAADGVIHLAFMHGLSQVPLPKRLRILFGGLPTDIVSRFLAVSAEADRCAIDALGVALKGSGRPLVTTFGTMGLAHAALRASGLATENDAPATDSPGIARAMTEEKVEALASLGVRATMIRLAPSVHGDGDTGFVPQLIAIARKKANSAYVGDGDNRWAAVHRTDAARLFRLALERGVAGARYHAVADESIPFRTIADVIGRKLDVPVAGITAKEASKRFSFLAPFIKADNPASSDLTRAQLGWQPQEQGLIADLEHGSYFDTAPRSLS</sequence>
<dbReference type="InterPro" id="IPR051783">
    <property type="entry name" value="NAD(P)-dependent_oxidoreduct"/>
</dbReference>
<feature type="domain" description="NAD-dependent epimerase/dehydratase" evidence="1">
    <location>
        <begin position="159"/>
        <end position="244"/>
    </location>
</feature>
<dbReference type="Pfam" id="PF01370">
    <property type="entry name" value="Epimerase"/>
    <property type="match status" value="2"/>
</dbReference>
<dbReference type="InterPro" id="IPR001509">
    <property type="entry name" value="Epimerase_deHydtase"/>
</dbReference>
<comment type="caution">
    <text evidence="2">The sequence shown here is derived from an EMBL/GenBank/DDBJ whole genome shotgun (WGS) entry which is preliminary data.</text>
</comment>
<feature type="domain" description="NAD-dependent epimerase/dehydratase" evidence="1">
    <location>
        <begin position="3"/>
        <end position="73"/>
    </location>
</feature>
<proteinExistence type="predicted"/>
<dbReference type="SUPFAM" id="SSF51735">
    <property type="entry name" value="NAD(P)-binding Rossmann-fold domains"/>
    <property type="match status" value="1"/>
</dbReference>
<dbReference type="EMBL" id="QNRK01000005">
    <property type="protein sequence ID" value="RBP16434.1"/>
    <property type="molecule type" value="Genomic_DNA"/>
</dbReference>